<proteinExistence type="predicted"/>
<dbReference type="Proteomes" id="UP001140234">
    <property type="component" value="Unassembled WGS sequence"/>
</dbReference>
<dbReference type="EMBL" id="JANBUJ010001353">
    <property type="protein sequence ID" value="KAJ2767725.1"/>
    <property type="molecule type" value="Genomic_DNA"/>
</dbReference>
<gene>
    <name evidence="1" type="ORF">IWQ57_003836</name>
</gene>
<accession>A0ACC1JV52</accession>
<comment type="caution">
    <text evidence="1">The sequence shown here is derived from an EMBL/GenBank/DDBJ whole genome shotgun (WGS) entry which is preliminary data.</text>
</comment>
<keyword evidence="2" id="KW-1185">Reference proteome</keyword>
<name>A0ACC1JV52_9FUNG</name>
<evidence type="ECO:0000313" key="1">
    <source>
        <dbReference type="EMBL" id="KAJ2767725.1"/>
    </source>
</evidence>
<protein>
    <submittedName>
        <fullName evidence="1">Uncharacterized protein</fullName>
    </submittedName>
</protein>
<reference evidence="1" key="1">
    <citation type="submission" date="2022-07" db="EMBL/GenBank/DDBJ databases">
        <title>Phylogenomic reconstructions and comparative analyses of Kickxellomycotina fungi.</title>
        <authorList>
            <person name="Reynolds N.K."/>
            <person name="Stajich J.E."/>
            <person name="Barry K."/>
            <person name="Grigoriev I.V."/>
            <person name="Crous P."/>
            <person name="Smith M.E."/>
        </authorList>
    </citation>
    <scope>NUCLEOTIDE SEQUENCE</scope>
    <source>
        <strain evidence="1">CBS 109366</strain>
    </source>
</reference>
<sequence>MVKTVAPELKNYMDKRLRLELNAKRVVIGVLRGFDAFMNVNLDDAREVLPDGEFRPLRQTVIRGNSIELIEALEPLDA</sequence>
<evidence type="ECO:0000313" key="2">
    <source>
        <dbReference type="Proteomes" id="UP001140234"/>
    </source>
</evidence>
<organism evidence="1 2">
    <name type="scientific">Coemansia nantahalensis</name>
    <dbReference type="NCBI Taxonomy" id="2789366"/>
    <lineage>
        <taxon>Eukaryota</taxon>
        <taxon>Fungi</taxon>
        <taxon>Fungi incertae sedis</taxon>
        <taxon>Zoopagomycota</taxon>
        <taxon>Kickxellomycotina</taxon>
        <taxon>Kickxellomycetes</taxon>
        <taxon>Kickxellales</taxon>
        <taxon>Kickxellaceae</taxon>
        <taxon>Coemansia</taxon>
    </lineage>
</organism>